<dbReference type="KEGG" id="pns:A9D12_04920"/>
<organism evidence="1 2">
    <name type="scientific">Erythrobacter neustonensis</name>
    <dbReference type="NCBI Taxonomy" id="1112"/>
    <lineage>
        <taxon>Bacteria</taxon>
        <taxon>Pseudomonadati</taxon>
        <taxon>Pseudomonadota</taxon>
        <taxon>Alphaproteobacteria</taxon>
        <taxon>Sphingomonadales</taxon>
        <taxon>Erythrobacteraceae</taxon>
        <taxon>Erythrobacter/Porphyrobacter group</taxon>
        <taxon>Erythrobacter</taxon>
    </lineage>
</organism>
<sequence>MRLFSTDLYRNFGIGFVLGAVAIVGLNADDWAGAVASPAHAAEIADGASVIPAPTAEFVIPSAAKD</sequence>
<dbReference type="EMBL" id="CP016033">
    <property type="protein sequence ID" value="ANK12396.1"/>
    <property type="molecule type" value="Genomic_DNA"/>
</dbReference>
<dbReference type="STRING" id="1112.A9D12_04920"/>
<evidence type="ECO:0000313" key="1">
    <source>
        <dbReference type="EMBL" id="ANK12396.1"/>
    </source>
</evidence>
<accession>A0A192D322</accession>
<dbReference type="AlphaFoldDB" id="A0A192D322"/>
<proteinExistence type="predicted"/>
<dbReference type="RefSeq" id="WP_068350307.1">
    <property type="nucleotide sequence ID" value="NZ_CP016033.1"/>
</dbReference>
<protein>
    <submittedName>
        <fullName evidence="1">Uncharacterized protein</fullName>
    </submittedName>
</protein>
<name>A0A192D322_9SPHN</name>
<evidence type="ECO:0000313" key="2">
    <source>
        <dbReference type="Proteomes" id="UP000078263"/>
    </source>
</evidence>
<keyword evidence="2" id="KW-1185">Reference proteome</keyword>
<dbReference type="OrthoDB" id="7392093at2"/>
<reference evidence="1 2" key="1">
    <citation type="submission" date="2016-05" db="EMBL/GenBank/DDBJ databases">
        <title>Compelete Genome Sequence of Bacteriochlorophyll-Synthesizing Bacterium Porphyrobacter neustonensis DSM 9434.</title>
        <authorList>
            <person name="Shi X.-L."/>
            <person name="Wu Y.-H."/>
            <person name="Cheng H."/>
            <person name="Xu L."/>
            <person name="Zhang X.-Q."/>
            <person name="Wang C.-S."/>
            <person name="Xu X.-W."/>
        </authorList>
    </citation>
    <scope>NUCLEOTIDE SEQUENCE [LARGE SCALE GENOMIC DNA]</scope>
    <source>
        <strain evidence="1 2">DSM 9434</strain>
    </source>
</reference>
<gene>
    <name evidence="1" type="ORF">A9D12_04920</name>
</gene>
<dbReference type="Proteomes" id="UP000078263">
    <property type="component" value="Chromosome"/>
</dbReference>